<feature type="compositionally biased region" description="Acidic residues" evidence="2">
    <location>
        <begin position="52"/>
        <end position="62"/>
    </location>
</feature>
<dbReference type="InterPro" id="IPR019510">
    <property type="entry name" value="AKAP7-like_phosphoesterase"/>
</dbReference>
<dbReference type="Gene3D" id="3.30.1370.10">
    <property type="entry name" value="K Homology domain, type 1"/>
    <property type="match status" value="1"/>
</dbReference>
<keyword evidence="1" id="KW-0694">RNA-binding</keyword>
<dbReference type="Gene3D" id="3.90.1140.10">
    <property type="entry name" value="Cyclic phosphodiesterase"/>
    <property type="match status" value="1"/>
</dbReference>
<dbReference type="InterPro" id="IPR004088">
    <property type="entry name" value="KH_dom_type_1"/>
</dbReference>
<dbReference type="PANTHER" id="PTHR13360:SF1">
    <property type="entry name" value="ACTIVATING SIGNAL COINTEGRATOR 1 COMPLEX SUBUNIT 1"/>
    <property type="match status" value="1"/>
</dbReference>
<dbReference type="RefSeq" id="XP_017020086.1">
    <property type="nucleotide sequence ID" value="XM_017164597.3"/>
</dbReference>
<dbReference type="GO" id="GO:0003723">
    <property type="term" value="F:RNA binding"/>
    <property type="evidence" value="ECO:0007669"/>
    <property type="project" value="UniProtKB-UniRule"/>
</dbReference>
<dbReference type="Pfam" id="PF10469">
    <property type="entry name" value="AKAP7_NLS"/>
    <property type="match status" value="1"/>
</dbReference>
<feature type="region of interest" description="Disordered" evidence="2">
    <location>
        <begin position="30"/>
        <end position="71"/>
    </location>
</feature>
<dbReference type="Pfam" id="PF00013">
    <property type="entry name" value="KH_1"/>
    <property type="match status" value="1"/>
</dbReference>
<gene>
    <name evidence="5" type="primary">LOC108073107</name>
</gene>
<dbReference type="PROSITE" id="PS50084">
    <property type="entry name" value="KH_TYPE_1"/>
    <property type="match status" value="1"/>
</dbReference>
<dbReference type="SUPFAM" id="SSF55144">
    <property type="entry name" value="LigT-like"/>
    <property type="match status" value="1"/>
</dbReference>
<keyword evidence="4" id="KW-1185">Reference proteome</keyword>
<evidence type="ECO:0000256" key="1">
    <source>
        <dbReference type="PROSITE-ProRule" id="PRU00117"/>
    </source>
</evidence>
<sequence>MSREVLDPPVQTMSHNRRYRVNVVHEDFGGAKWNGQNKGGKPASNVYQEPDLYGEDDEEDDPAASNIEQAPNGDFKLALHVPKSFYGGLIGLKGSTKRRIEEETRTEIYVPRQNEKSNDILIKAKQRDRVCAALRQIRHLIGSLRKKMKPTHFLAVALNSGQVQERFVELKKSILEAQLPGIDEELFISERSIHLTLGVYVLLDDDERQRALNELEACRSLLTNLKTPFEMTVKGLEIMNDDPSSTRILYAHIESLELQKFADQCLAHFQTTGLCATDNNERESIKLHMTVMNNRYRKEVMKCSDSFDAREILKRFGGFDFGVAQCQAVHLCVLKSRGEDDFYKITGSLKFGDEESKTSSAA</sequence>
<dbReference type="GO" id="GO:0006307">
    <property type="term" value="P:DNA alkylation repair"/>
    <property type="evidence" value="ECO:0007669"/>
    <property type="project" value="InterPro"/>
</dbReference>
<dbReference type="Proteomes" id="UP001652661">
    <property type="component" value="Chromosome 2R"/>
</dbReference>
<dbReference type="CDD" id="cd22419">
    <property type="entry name" value="KH-I_ASCC1"/>
    <property type="match status" value="1"/>
</dbReference>
<dbReference type="InterPro" id="IPR004087">
    <property type="entry name" value="KH_dom"/>
</dbReference>
<dbReference type="AlphaFoldDB" id="A0A6P4IBA7"/>
<dbReference type="InterPro" id="IPR009097">
    <property type="entry name" value="Cyclic_Pdiesterase"/>
</dbReference>
<evidence type="ECO:0000313" key="5">
    <source>
        <dbReference type="RefSeq" id="XP_017020086.1"/>
    </source>
</evidence>
<name>A0A6P4IBA7_DROKI</name>
<reference evidence="4" key="1">
    <citation type="submission" date="2025-05" db="UniProtKB">
        <authorList>
            <consortium name="RefSeq"/>
        </authorList>
    </citation>
    <scope>NUCLEOTIDE SEQUENCE [LARGE SCALE GENOMIC DNA]</scope>
    <source>
        <strain evidence="4">14028-0561.14</strain>
    </source>
</reference>
<dbReference type="SMART" id="SM00322">
    <property type="entry name" value="KH"/>
    <property type="match status" value="1"/>
</dbReference>
<organism evidence="4 5">
    <name type="scientific">Drosophila kikkawai</name>
    <name type="common">Fruit fly</name>
    <dbReference type="NCBI Taxonomy" id="30033"/>
    <lineage>
        <taxon>Eukaryota</taxon>
        <taxon>Metazoa</taxon>
        <taxon>Ecdysozoa</taxon>
        <taxon>Arthropoda</taxon>
        <taxon>Hexapoda</taxon>
        <taxon>Insecta</taxon>
        <taxon>Pterygota</taxon>
        <taxon>Neoptera</taxon>
        <taxon>Endopterygota</taxon>
        <taxon>Diptera</taxon>
        <taxon>Brachycera</taxon>
        <taxon>Muscomorpha</taxon>
        <taxon>Ephydroidea</taxon>
        <taxon>Drosophilidae</taxon>
        <taxon>Drosophila</taxon>
        <taxon>Sophophora</taxon>
    </lineage>
</organism>
<feature type="domain" description="K Homology" evidence="3">
    <location>
        <begin position="73"/>
        <end position="142"/>
    </location>
</feature>
<dbReference type="SUPFAM" id="SSF54791">
    <property type="entry name" value="Eukaryotic type KH-domain (KH-domain type I)"/>
    <property type="match status" value="1"/>
</dbReference>
<evidence type="ECO:0000256" key="2">
    <source>
        <dbReference type="SAM" id="MobiDB-lite"/>
    </source>
</evidence>
<dbReference type="GeneID" id="108073107"/>
<evidence type="ECO:0000259" key="3">
    <source>
        <dbReference type="SMART" id="SM00322"/>
    </source>
</evidence>
<dbReference type="InterPro" id="IPR036612">
    <property type="entry name" value="KH_dom_type_1_sf"/>
</dbReference>
<evidence type="ECO:0000313" key="4">
    <source>
        <dbReference type="Proteomes" id="UP001652661"/>
    </source>
</evidence>
<reference evidence="5" key="2">
    <citation type="submission" date="2025-08" db="UniProtKB">
        <authorList>
            <consortium name="RefSeq"/>
        </authorList>
    </citation>
    <scope>IDENTIFICATION</scope>
    <source>
        <strain evidence="5">14028-0561.14</strain>
        <tissue evidence="5">Whole fly</tissue>
    </source>
</reference>
<dbReference type="GO" id="GO:0006355">
    <property type="term" value="P:regulation of DNA-templated transcription"/>
    <property type="evidence" value="ECO:0007669"/>
    <property type="project" value="TreeGrafter"/>
</dbReference>
<dbReference type="PANTHER" id="PTHR13360">
    <property type="entry name" value="ACTIVATING SIGNAL COINTEGRATOR 1 COMPLEX SUBUNIT 1"/>
    <property type="match status" value="1"/>
</dbReference>
<accession>A0A6P4IBA7</accession>
<dbReference type="InterPro" id="IPR047538">
    <property type="entry name" value="KH-I_ASCC1"/>
</dbReference>
<dbReference type="GO" id="GO:0005634">
    <property type="term" value="C:nucleus"/>
    <property type="evidence" value="ECO:0007669"/>
    <property type="project" value="TreeGrafter"/>
</dbReference>
<dbReference type="InterPro" id="IPR009210">
    <property type="entry name" value="ASCC1"/>
</dbReference>
<dbReference type="OrthoDB" id="277832at2759"/>
<protein>
    <submittedName>
        <fullName evidence="5">Activating signal cointegrator 1 complex subunit 1</fullName>
    </submittedName>
</protein>
<proteinExistence type="predicted"/>